<proteinExistence type="predicted"/>
<dbReference type="Gene3D" id="3.90.550.10">
    <property type="entry name" value="Spore Coat Polysaccharide Biosynthesis Protein SpsA, Chain A"/>
    <property type="match status" value="1"/>
</dbReference>
<dbReference type="InterPro" id="IPR029044">
    <property type="entry name" value="Nucleotide-diphossugar_trans"/>
</dbReference>
<dbReference type="AlphaFoldDB" id="A0A939P7P8"/>
<organism evidence="1 2">
    <name type="scientific">Actinomadura barringtoniae</name>
    <dbReference type="NCBI Taxonomy" id="1427535"/>
    <lineage>
        <taxon>Bacteria</taxon>
        <taxon>Bacillati</taxon>
        <taxon>Actinomycetota</taxon>
        <taxon>Actinomycetes</taxon>
        <taxon>Streptosporangiales</taxon>
        <taxon>Thermomonosporaceae</taxon>
        <taxon>Actinomadura</taxon>
    </lineage>
</organism>
<dbReference type="Proteomes" id="UP000669179">
    <property type="component" value="Unassembled WGS sequence"/>
</dbReference>
<gene>
    <name evidence="1" type="ORF">J4573_08825</name>
</gene>
<protein>
    <submittedName>
        <fullName evidence="1">Glycosyltransferase family 2 protein</fullName>
    </submittedName>
</protein>
<dbReference type="Pfam" id="PF13704">
    <property type="entry name" value="Glyco_tranf_2_4"/>
    <property type="match status" value="1"/>
</dbReference>
<dbReference type="EMBL" id="JAGEOJ010000003">
    <property type="protein sequence ID" value="MBO2447185.1"/>
    <property type="molecule type" value="Genomic_DNA"/>
</dbReference>
<sequence length="346" mass="39784">MTNPEPPFAVNPREVPFHLLKMLRAHATKRNPPPPAWRRRQINTWQRFEADRLETPTEPLIYGLTTVWNEDDVIYATVRNLFLQGVDEVFVVDDESDDDTVTEAKIAGATLIQDASEGTFEEQRRTRRITEFMNDQTATAGRPVWWIVVDADEFPRGPDGTTIRDLVSTLPPSVDTIGSRVLEHYPSRTSAPLPRHHPLDELRMARPHTIAFCPEAHWKHQMVLLRNPGDLAFTPGRHTIQASPARPIVESSASLLMHHFPLRDRERTEQKFRQAAESRYTGTTDAFIKKRLRKRLRMLELAYTEQYHLLPNMYPGERKQGTTLKDWQSLVPASERTPTHTPGQPL</sequence>
<evidence type="ECO:0000313" key="1">
    <source>
        <dbReference type="EMBL" id="MBO2447185.1"/>
    </source>
</evidence>
<evidence type="ECO:0000313" key="2">
    <source>
        <dbReference type="Proteomes" id="UP000669179"/>
    </source>
</evidence>
<comment type="caution">
    <text evidence="1">The sequence shown here is derived from an EMBL/GenBank/DDBJ whole genome shotgun (WGS) entry which is preliminary data.</text>
</comment>
<dbReference type="RefSeq" id="WP_208254781.1">
    <property type="nucleotide sequence ID" value="NZ_JAGEOJ010000003.1"/>
</dbReference>
<keyword evidence="2" id="KW-1185">Reference proteome</keyword>
<name>A0A939P7P8_9ACTN</name>
<reference evidence="1" key="1">
    <citation type="submission" date="2021-03" db="EMBL/GenBank/DDBJ databases">
        <authorList>
            <person name="Kanchanasin P."/>
            <person name="Saeng-In P."/>
            <person name="Phongsopitanun W."/>
            <person name="Yuki M."/>
            <person name="Kudo T."/>
            <person name="Ohkuma M."/>
            <person name="Tanasupawat S."/>
        </authorList>
    </citation>
    <scope>NUCLEOTIDE SEQUENCE</scope>
    <source>
        <strain evidence="1">GKU 128</strain>
    </source>
</reference>
<accession>A0A939P7P8</accession>
<dbReference type="SUPFAM" id="SSF53448">
    <property type="entry name" value="Nucleotide-diphospho-sugar transferases"/>
    <property type="match status" value="1"/>
</dbReference>